<dbReference type="RefSeq" id="WP_369611112.1">
    <property type="nucleotide sequence ID" value="NZ_AP031322.1"/>
</dbReference>
<evidence type="ECO:0000256" key="1">
    <source>
        <dbReference type="SAM" id="Phobius"/>
    </source>
</evidence>
<protein>
    <recommendedName>
        <fullName evidence="3">DUF4064 domain-containing protein</fullName>
    </recommendedName>
</protein>
<evidence type="ECO:0000313" key="2">
    <source>
        <dbReference type="EMBL" id="BFH72925.1"/>
    </source>
</evidence>
<keyword evidence="1" id="KW-1133">Transmembrane helix</keyword>
<feature type="transmembrane region" description="Helical" evidence="1">
    <location>
        <begin position="86"/>
        <end position="119"/>
    </location>
</feature>
<dbReference type="KEGG" id="sjv:SJAV_08690"/>
<keyword evidence="1" id="KW-0472">Membrane</keyword>
<keyword evidence="1" id="KW-0812">Transmembrane</keyword>
<organism evidence="2">
    <name type="scientific">Sulfurisphaera javensis</name>
    <dbReference type="NCBI Taxonomy" id="2049879"/>
    <lineage>
        <taxon>Archaea</taxon>
        <taxon>Thermoproteota</taxon>
        <taxon>Thermoprotei</taxon>
        <taxon>Sulfolobales</taxon>
        <taxon>Sulfolobaceae</taxon>
        <taxon>Sulfurisphaera</taxon>
    </lineage>
</organism>
<dbReference type="EMBL" id="AP031322">
    <property type="protein sequence ID" value="BFH72925.1"/>
    <property type="molecule type" value="Genomic_DNA"/>
</dbReference>
<accession>A0AAT9GQ11</accession>
<dbReference type="AlphaFoldDB" id="A0AAT9GQ11"/>
<reference evidence="2" key="1">
    <citation type="submission" date="2024-03" db="EMBL/GenBank/DDBJ databases">
        <title>Complete genome sequence of Sulfurisphaera javensis strain KD-1.</title>
        <authorList>
            <person name="Sakai H."/>
            <person name="Nur N."/>
            <person name="Suwanto A."/>
            <person name="Kurosawa N."/>
        </authorList>
    </citation>
    <scope>NUCLEOTIDE SEQUENCE</scope>
    <source>
        <strain evidence="2">KD-1</strain>
    </source>
</reference>
<name>A0AAT9GQ11_9CREN</name>
<sequence length="123" mass="12525">MKRSTASILASIGGAMYIIGGIATGLLIGSLYSFTAGLANSKSIEQQGTSDATFLIVFGFVIGILIILFSILFLRSSNSKMRKIGGALVIILALLGAINTFGGLIIGIIFAIAGGVGAITAKE</sequence>
<gene>
    <name evidence="2" type="ORF">SJAV_08690</name>
</gene>
<feature type="transmembrane region" description="Helical" evidence="1">
    <location>
        <begin position="7"/>
        <end position="32"/>
    </location>
</feature>
<proteinExistence type="predicted"/>
<dbReference type="GeneID" id="92353798"/>
<feature type="transmembrane region" description="Helical" evidence="1">
    <location>
        <begin position="52"/>
        <end position="74"/>
    </location>
</feature>
<evidence type="ECO:0008006" key="3">
    <source>
        <dbReference type="Google" id="ProtNLM"/>
    </source>
</evidence>